<accession>A0A1B3SJJ4</accession>
<protein>
    <recommendedName>
        <fullName evidence="2 3">Thioredoxin</fullName>
    </recommendedName>
</protein>
<keyword evidence="8" id="KW-1185">Reference proteome</keyword>
<comment type="similarity">
    <text evidence="3">Belongs to the thioredoxin family.</text>
</comment>
<name>A0A1B3SJJ4_9MOLU</name>
<evidence type="ECO:0000256" key="3">
    <source>
        <dbReference type="PIRNR" id="PIRNR000077"/>
    </source>
</evidence>
<dbReference type="OrthoDB" id="9790390at2"/>
<feature type="domain" description="Thioredoxin" evidence="6">
    <location>
        <begin position="1"/>
        <end position="100"/>
    </location>
</feature>
<dbReference type="PROSITE" id="PS51352">
    <property type="entry name" value="THIOREDOXIN_2"/>
    <property type="match status" value="1"/>
</dbReference>
<dbReference type="Pfam" id="PF00085">
    <property type="entry name" value="Thioredoxin"/>
    <property type="match status" value="1"/>
</dbReference>
<dbReference type="Proteomes" id="UP000094378">
    <property type="component" value="Chromosome"/>
</dbReference>
<dbReference type="PIRSF" id="PIRSF000077">
    <property type="entry name" value="Thioredoxin"/>
    <property type="match status" value="1"/>
</dbReference>
<dbReference type="InterPro" id="IPR017937">
    <property type="entry name" value="Thioredoxin_CS"/>
</dbReference>
<dbReference type="PROSITE" id="PS00194">
    <property type="entry name" value="THIOREDOXIN_1"/>
    <property type="match status" value="1"/>
</dbReference>
<evidence type="ECO:0000256" key="4">
    <source>
        <dbReference type="PIRSR" id="PIRSR000077-1"/>
    </source>
</evidence>
<feature type="active site" description="Nucleophile" evidence="4">
    <location>
        <position position="32"/>
    </location>
</feature>
<dbReference type="RefSeq" id="WP_069115871.1">
    <property type="nucleotide sequence ID" value="NZ_CP017015.1"/>
</dbReference>
<dbReference type="InterPro" id="IPR005746">
    <property type="entry name" value="Thioredoxin"/>
</dbReference>
<dbReference type="CDD" id="cd02947">
    <property type="entry name" value="TRX_family"/>
    <property type="match status" value="1"/>
</dbReference>
<reference evidence="7 8" key="1">
    <citation type="submission" date="2016-08" db="EMBL/GenBank/DDBJ databases">
        <title>Complete genome sequence of Spiroplasma helicoides TABS-2 (DSM 22551).</title>
        <authorList>
            <person name="Shen W.-Y."/>
            <person name="Lo W.-S."/>
            <person name="Lai Y.-C."/>
            <person name="Kuo C.-H."/>
        </authorList>
    </citation>
    <scope>NUCLEOTIDE SEQUENCE [LARGE SCALE GENOMIC DNA]</scope>
    <source>
        <strain evidence="7 8">TABS-2</strain>
    </source>
</reference>
<feature type="site" description="Deprotonates C-terminal active site Cys" evidence="4">
    <location>
        <position position="23"/>
    </location>
</feature>
<dbReference type="PANTHER" id="PTHR46115">
    <property type="entry name" value="THIOREDOXIN-LIKE PROTEIN 1"/>
    <property type="match status" value="1"/>
</dbReference>
<evidence type="ECO:0000256" key="2">
    <source>
        <dbReference type="NCBIfam" id="TIGR01068"/>
    </source>
</evidence>
<dbReference type="SUPFAM" id="SSF52833">
    <property type="entry name" value="Thioredoxin-like"/>
    <property type="match status" value="1"/>
</dbReference>
<dbReference type="InterPro" id="IPR036249">
    <property type="entry name" value="Thioredoxin-like_sf"/>
</dbReference>
<feature type="disulfide bond" description="Redox-active" evidence="5">
    <location>
        <begin position="29"/>
        <end position="32"/>
    </location>
</feature>
<feature type="site" description="Contributes to redox potential value" evidence="4">
    <location>
        <position position="31"/>
    </location>
</feature>
<dbReference type="PATRIC" id="fig|216938.3.peg.136"/>
<organism evidence="7 8">
    <name type="scientific">Spiroplasma helicoides</name>
    <dbReference type="NCBI Taxonomy" id="216938"/>
    <lineage>
        <taxon>Bacteria</taxon>
        <taxon>Bacillati</taxon>
        <taxon>Mycoplasmatota</taxon>
        <taxon>Mollicutes</taxon>
        <taxon>Entomoplasmatales</taxon>
        <taxon>Spiroplasmataceae</taxon>
        <taxon>Spiroplasma</taxon>
    </lineage>
</organism>
<evidence type="ECO:0000313" key="8">
    <source>
        <dbReference type="Proteomes" id="UP000094378"/>
    </source>
</evidence>
<sequence>MAKVVTTIEEFKAEIGKENTVVDFFAEWCGPCKMFAPLFDQVAESEKDANFIKVDIDQLREAADEYGIQSIPTVLKFKSGEEVNRHVGSLGKDDLVKFAK</sequence>
<evidence type="ECO:0000256" key="5">
    <source>
        <dbReference type="PIRSR" id="PIRSR000077-4"/>
    </source>
</evidence>
<keyword evidence="5" id="KW-0676">Redox-active center</keyword>
<feature type="active site" description="Nucleophile" evidence="4">
    <location>
        <position position="29"/>
    </location>
</feature>
<dbReference type="Gene3D" id="3.40.30.10">
    <property type="entry name" value="Glutaredoxin"/>
    <property type="match status" value="1"/>
</dbReference>
<evidence type="ECO:0000259" key="6">
    <source>
        <dbReference type="PROSITE" id="PS51352"/>
    </source>
</evidence>
<evidence type="ECO:0000256" key="1">
    <source>
        <dbReference type="ARBA" id="ARBA00023157"/>
    </source>
</evidence>
<proteinExistence type="inferred from homology"/>
<keyword evidence="1 5" id="KW-1015">Disulfide bond</keyword>
<dbReference type="InterPro" id="IPR013766">
    <property type="entry name" value="Thioredoxin_domain"/>
</dbReference>
<gene>
    <name evidence="7" type="primary">trxA</name>
    <name evidence="7" type="ORF">SHELI_v1c01360</name>
</gene>
<dbReference type="PRINTS" id="PR00421">
    <property type="entry name" value="THIOREDOXIN"/>
</dbReference>
<dbReference type="STRING" id="216938.SHELI_v1c01360"/>
<dbReference type="AlphaFoldDB" id="A0A1B3SJJ4"/>
<dbReference type="KEGG" id="shj:SHELI_v1c01360"/>
<evidence type="ECO:0000313" key="7">
    <source>
        <dbReference type="EMBL" id="AOG60091.1"/>
    </source>
</evidence>
<feature type="site" description="Contributes to redox potential value" evidence="4">
    <location>
        <position position="30"/>
    </location>
</feature>
<dbReference type="GO" id="GO:0015035">
    <property type="term" value="F:protein-disulfide reductase activity"/>
    <property type="evidence" value="ECO:0007669"/>
    <property type="project" value="UniProtKB-UniRule"/>
</dbReference>
<dbReference type="NCBIfam" id="TIGR01068">
    <property type="entry name" value="thioredoxin"/>
    <property type="match status" value="1"/>
</dbReference>
<dbReference type="EMBL" id="CP017015">
    <property type="protein sequence ID" value="AOG60091.1"/>
    <property type="molecule type" value="Genomic_DNA"/>
</dbReference>